<gene>
    <name evidence="1" type="ORF">GHA01_29880</name>
</gene>
<organism evidence="1 2">
    <name type="scientific">Novacetimonas hansenii</name>
    <name type="common">Komagataeibacter hansenii</name>
    <dbReference type="NCBI Taxonomy" id="436"/>
    <lineage>
        <taxon>Bacteria</taxon>
        <taxon>Pseudomonadati</taxon>
        <taxon>Pseudomonadota</taxon>
        <taxon>Alphaproteobacteria</taxon>
        <taxon>Acetobacterales</taxon>
        <taxon>Acetobacteraceae</taxon>
        <taxon>Novacetimonas</taxon>
    </lineage>
</organism>
<name>A0ABQ0SIP2_NOVHA</name>
<accession>A0ABQ0SIP2</accession>
<sequence length="77" mass="8917">MLPQKILHFADQALDFGLSLDMLGDVAPCKDETKTVQELHEPLKVFLVFCPFEFCPQPTEELNVICNERPLRWFNPI</sequence>
<dbReference type="Proteomes" id="UP000319478">
    <property type="component" value="Unassembled WGS sequence"/>
</dbReference>
<comment type="caution">
    <text evidence="1">The sequence shown here is derived from an EMBL/GenBank/DDBJ whole genome shotgun (WGS) entry which is preliminary data.</text>
</comment>
<protein>
    <submittedName>
        <fullName evidence="1">Uncharacterized protein</fullName>
    </submittedName>
</protein>
<proteinExistence type="predicted"/>
<dbReference type="EMBL" id="BJNN01000174">
    <property type="protein sequence ID" value="GEC65139.1"/>
    <property type="molecule type" value="Genomic_DNA"/>
</dbReference>
<evidence type="ECO:0000313" key="2">
    <source>
        <dbReference type="Proteomes" id="UP000319478"/>
    </source>
</evidence>
<reference evidence="1 2" key="1">
    <citation type="submission" date="2019-06" db="EMBL/GenBank/DDBJ databases">
        <title>Whole genome shotgun sequence of Komagataeibacter hansenii NBRC 14820.</title>
        <authorList>
            <person name="Hosoyama A."/>
            <person name="Uohara A."/>
            <person name="Ohji S."/>
            <person name="Ichikawa N."/>
        </authorList>
    </citation>
    <scope>NUCLEOTIDE SEQUENCE [LARGE SCALE GENOMIC DNA]</scope>
    <source>
        <strain evidence="1 2">NBRC 14820</strain>
    </source>
</reference>
<keyword evidence="2" id="KW-1185">Reference proteome</keyword>
<evidence type="ECO:0000313" key="1">
    <source>
        <dbReference type="EMBL" id="GEC65139.1"/>
    </source>
</evidence>